<keyword evidence="1" id="KW-0238">DNA-binding</keyword>
<evidence type="ECO:0000313" key="4">
    <source>
        <dbReference type="EMBL" id="RIA87913.1"/>
    </source>
</evidence>
<feature type="domain" description="HMG box" evidence="3">
    <location>
        <begin position="43"/>
        <end position="109"/>
    </location>
</feature>
<dbReference type="GO" id="GO:0003677">
    <property type="term" value="F:DNA binding"/>
    <property type="evidence" value="ECO:0007669"/>
    <property type="project" value="UniProtKB-UniRule"/>
</dbReference>
<keyword evidence="1" id="KW-0539">Nucleus</keyword>
<keyword evidence="2" id="KW-0812">Transmembrane</keyword>
<reference evidence="4 5" key="1">
    <citation type="submission" date="2018-06" db="EMBL/GenBank/DDBJ databases">
        <title>Comparative genomics reveals the genomic features of Rhizophagus irregularis, R. cerebriforme, R. diaphanum and Gigaspora rosea, and their symbiotic lifestyle signature.</title>
        <authorList>
            <person name="Morin E."/>
            <person name="San Clemente H."/>
            <person name="Chen E.C.H."/>
            <person name="De La Providencia I."/>
            <person name="Hainaut M."/>
            <person name="Kuo A."/>
            <person name="Kohler A."/>
            <person name="Murat C."/>
            <person name="Tang N."/>
            <person name="Roy S."/>
            <person name="Loubradou J."/>
            <person name="Henrissat B."/>
            <person name="Grigoriev I.V."/>
            <person name="Corradi N."/>
            <person name="Roux C."/>
            <person name="Martin F.M."/>
        </authorList>
    </citation>
    <scope>NUCLEOTIDE SEQUENCE [LARGE SCALE GENOMIC DNA]</scope>
    <source>
        <strain evidence="4 5">DAOM 227022</strain>
    </source>
</reference>
<feature type="DNA-binding region" description="HMG box" evidence="1">
    <location>
        <begin position="43"/>
        <end position="109"/>
    </location>
</feature>
<dbReference type="InterPro" id="IPR036910">
    <property type="entry name" value="HMG_box_dom_sf"/>
</dbReference>
<dbReference type="PROSITE" id="PS50118">
    <property type="entry name" value="HMG_BOX_2"/>
    <property type="match status" value="1"/>
</dbReference>
<keyword evidence="2" id="KW-1133">Transmembrane helix</keyword>
<sequence>MSNNISEQRTDEEIINMTNYNFTLNIDTLINSSKTTQRLRNSPPRPQNPFLLYRRDKAASPECSGLKISETSKKIGEMWENESNEVKEMFNALARLADKFHSKPYFNYSYSRKKNYNFSNFNFYSNMKYFLYILFISFSFIFFYDYYLL</sequence>
<accession>A0A397SP53</accession>
<evidence type="ECO:0000259" key="3">
    <source>
        <dbReference type="PROSITE" id="PS50118"/>
    </source>
</evidence>
<keyword evidence="2" id="KW-0472">Membrane</keyword>
<comment type="caution">
    <text evidence="4">The sequence shown here is derived from an EMBL/GenBank/DDBJ whole genome shotgun (WGS) entry which is preliminary data.</text>
</comment>
<dbReference type="Gene3D" id="1.10.30.10">
    <property type="entry name" value="High mobility group box domain"/>
    <property type="match status" value="1"/>
</dbReference>
<proteinExistence type="predicted"/>
<evidence type="ECO:0000256" key="1">
    <source>
        <dbReference type="PROSITE-ProRule" id="PRU00267"/>
    </source>
</evidence>
<dbReference type="Proteomes" id="UP000265703">
    <property type="component" value="Unassembled WGS sequence"/>
</dbReference>
<dbReference type="InterPro" id="IPR009071">
    <property type="entry name" value="HMG_box_dom"/>
</dbReference>
<organism evidence="4 5">
    <name type="scientific">Glomus cerebriforme</name>
    <dbReference type="NCBI Taxonomy" id="658196"/>
    <lineage>
        <taxon>Eukaryota</taxon>
        <taxon>Fungi</taxon>
        <taxon>Fungi incertae sedis</taxon>
        <taxon>Mucoromycota</taxon>
        <taxon>Glomeromycotina</taxon>
        <taxon>Glomeromycetes</taxon>
        <taxon>Glomerales</taxon>
        <taxon>Glomeraceae</taxon>
        <taxon>Glomus</taxon>
    </lineage>
</organism>
<dbReference type="Pfam" id="PF00505">
    <property type="entry name" value="HMG_box"/>
    <property type="match status" value="1"/>
</dbReference>
<evidence type="ECO:0000313" key="5">
    <source>
        <dbReference type="Proteomes" id="UP000265703"/>
    </source>
</evidence>
<feature type="transmembrane region" description="Helical" evidence="2">
    <location>
        <begin position="129"/>
        <end position="147"/>
    </location>
</feature>
<evidence type="ECO:0000256" key="2">
    <source>
        <dbReference type="SAM" id="Phobius"/>
    </source>
</evidence>
<protein>
    <recommendedName>
        <fullName evidence="3">HMG box domain-containing protein</fullName>
    </recommendedName>
</protein>
<dbReference type="AlphaFoldDB" id="A0A397SP53"/>
<dbReference type="EMBL" id="QKYT01000287">
    <property type="protein sequence ID" value="RIA87913.1"/>
    <property type="molecule type" value="Genomic_DNA"/>
</dbReference>
<dbReference type="SUPFAM" id="SSF47095">
    <property type="entry name" value="HMG-box"/>
    <property type="match status" value="1"/>
</dbReference>
<dbReference type="CDD" id="cd01389">
    <property type="entry name" value="HMG-box_ROX1-like"/>
    <property type="match status" value="1"/>
</dbReference>
<name>A0A397SP53_9GLOM</name>
<keyword evidence="5" id="KW-1185">Reference proteome</keyword>
<gene>
    <name evidence="4" type="ORF">C1645_877759</name>
</gene>
<dbReference type="SMART" id="SM00398">
    <property type="entry name" value="HMG"/>
    <property type="match status" value="1"/>
</dbReference>
<dbReference type="OrthoDB" id="2403940at2759"/>
<dbReference type="GO" id="GO:0005634">
    <property type="term" value="C:nucleus"/>
    <property type="evidence" value="ECO:0007669"/>
    <property type="project" value="UniProtKB-UniRule"/>
</dbReference>